<keyword evidence="2" id="KW-0812">Transmembrane</keyword>
<proteinExistence type="predicted"/>
<dbReference type="InterPro" id="IPR011123">
    <property type="entry name" value="Y_Y_Y"/>
</dbReference>
<organism evidence="5 6">
    <name type="scientific">Indibacter alkaliphilus (strain CCUG 57479 / KCTC 22604 / LW1)</name>
    <dbReference type="NCBI Taxonomy" id="1189612"/>
    <lineage>
        <taxon>Bacteria</taxon>
        <taxon>Pseudomonadati</taxon>
        <taxon>Bacteroidota</taxon>
        <taxon>Cytophagia</taxon>
        <taxon>Cytophagales</taxon>
        <taxon>Cyclobacteriaceae</taxon>
    </lineage>
</organism>
<keyword evidence="5" id="KW-0418">Kinase</keyword>
<feature type="transmembrane region" description="Helical" evidence="2">
    <location>
        <begin position="759"/>
        <end position="780"/>
    </location>
</feature>
<keyword evidence="3" id="KW-0732">Signal</keyword>
<dbReference type="AlphaFoldDB" id="S2DHR4"/>
<keyword evidence="5" id="KW-0808">Transferase</keyword>
<evidence type="ECO:0000313" key="5">
    <source>
        <dbReference type="EMBL" id="EOZ91581.1"/>
    </source>
</evidence>
<evidence type="ECO:0000313" key="6">
    <source>
        <dbReference type="Proteomes" id="UP000006073"/>
    </source>
</evidence>
<evidence type="ECO:0000256" key="3">
    <source>
        <dbReference type="SAM" id="SignalP"/>
    </source>
</evidence>
<dbReference type="GO" id="GO:0000155">
    <property type="term" value="F:phosphorelay sensor kinase activity"/>
    <property type="evidence" value="ECO:0007669"/>
    <property type="project" value="InterPro"/>
</dbReference>
<keyword evidence="1" id="KW-0597">Phosphoprotein</keyword>
<feature type="domain" description="Two component regulator three Y" evidence="4">
    <location>
        <begin position="691"/>
        <end position="751"/>
    </location>
</feature>
<dbReference type="PANTHER" id="PTHR43547">
    <property type="entry name" value="TWO-COMPONENT HISTIDINE KINASE"/>
    <property type="match status" value="1"/>
</dbReference>
<gene>
    <name evidence="5" type="ORF">A33Q_4649</name>
</gene>
<keyword evidence="2" id="KW-0472">Membrane</keyword>
<reference evidence="5 6" key="1">
    <citation type="journal article" date="2013" name="Genome Announc.">
        <title>Draft Genome Sequence of Indibacter alkaliphilus Strain LW1T, Isolated from Lonar Lake, a Haloalkaline Lake in the Buldana District of Maharashtra, India.</title>
        <authorList>
            <person name="Singh A."/>
            <person name="Kumar Jangir P."/>
            <person name="Sharma R."/>
            <person name="Singh A."/>
            <person name="Kumar Pinnaka A."/>
            <person name="Shivaji S."/>
        </authorList>
    </citation>
    <scope>NUCLEOTIDE SEQUENCE [LARGE SCALE GENOMIC DNA]</scope>
    <source>
        <strain evidence="6">CCUG 57479 / KCTC 22604 / LW1</strain>
    </source>
</reference>
<accession>S2DHR4</accession>
<dbReference type="STRING" id="1189612.A33Q_4649"/>
<dbReference type="Pfam" id="PF07495">
    <property type="entry name" value="Y_Y_Y"/>
    <property type="match status" value="1"/>
</dbReference>
<dbReference type="Pfam" id="PF07494">
    <property type="entry name" value="Reg_prop"/>
    <property type="match status" value="2"/>
</dbReference>
<evidence type="ECO:0000259" key="4">
    <source>
        <dbReference type="Pfam" id="PF07495"/>
    </source>
</evidence>
<dbReference type="Gene3D" id="1.10.287.130">
    <property type="match status" value="1"/>
</dbReference>
<dbReference type="InterPro" id="IPR036097">
    <property type="entry name" value="HisK_dim/P_sf"/>
</dbReference>
<sequence>MVKVSFLQKILFVYCTLFLFSVTASYPQQWDITEKETVFVRTDWNNSNGLPVNTVFRTAQDQNDFIWMATEEGLVRFDGRSFKNFNHSNHPNIQTPTFNDLTASQTGGVFAANSNALVHASFNKLEVYNSPRELGPVRFTSITETSSGEVYLGTQNGLLFLFHESEFKEVYRPESMKIGYIRELEDFGDHLLLGGINGLFSFDKNSGKFHEYDLLSGKDVKAIQITPDLDVYIGTRLHGLYLHKDGFVTKMEFPKEKDLGEISALEYSSVDKSMWVGTTSQGIFKIRGEELIAYPDLSKNLNEVWNIFEDNKEALWTSGLGIGISRFSQSTLEILGEKSGLSHGVILATLEDSKKGLWLGTPGGGLNRVTSNGVQHFTTKEGLSHDLILSLAQRGNELFIGTGNGLNRIDLNTLKIDNDFFGKLNFEEEVIYSLLKDSKNNIWVGTNNGTLSKLALDGTLKTIELKNELLDAEVIFGMEDSNGLLWFGTFGNGFFSINKQEEVHHYPIYDIAPSQMVTGILEDTEGDLWISTPDGLILHSNGQIRIFGKKNGFQFDGIFKMIPDDDGLLWMSGNHGIQNTSMAQLMELKKSKDDNHRIAFTLFDKSDGLKNNEFNGGFHPAGWKLSSGKMVFPSMEGAVIVNPKKIKEQNPLASPYLESLNFENQEMLISNGIHVPAGVNFFNISYGNIEFDKPNSIRYAYRIKELGSQWIDNENRTKAYFTGLNPGKYEFQVRAEQFGVFSEITSVNFTIDAYYYQTIWFKILIILFVFIMGFGVRTLIINKRLKVELQQKIKSQTNDLHAKNESLMMALAHLEKHNKLLEDVAWTQSHQFRGPLSKILGMVEVLKNYDNYKKIEKTKAEILKEIEMSSIELDQILRKLNLKLEEHEAER</sequence>
<dbReference type="EMBL" id="ALWO02000054">
    <property type="protein sequence ID" value="EOZ91581.1"/>
    <property type="molecule type" value="Genomic_DNA"/>
</dbReference>
<dbReference type="Proteomes" id="UP000006073">
    <property type="component" value="Unassembled WGS sequence"/>
</dbReference>
<keyword evidence="2" id="KW-1133">Transmembrane helix</keyword>
<comment type="caution">
    <text evidence="5">The sequence shown here is derived from an EMBL/GenBank/DDBJ whole genome shotgun (WGS) entry which is preliminary data.</text>
</comment>
<evidence type="ECO:0000256" key="2">
    <source>
        <dbReference type="SAM" id="Phobius"/>
    </source>
</evidence>
<dbReference type="Gene3D" id="2.60.40.10">
    <property type="entry name" value="Immunoglobulins"/>
    <property type="match status" value="1"/>
</dbReference>
<protein>
    <submittedName>
        <fullName evidence="5">Histidine kinase</fullName>
    </submittedName>
</protein>
<dbReference type="eggNOG" id="COG3292">
    <property type="taxonomic scope" value="Bacteria"/>
</dbReference>
<dbReference type="InterPro" id="IPR013783">
    <property type="entry name" value="Ig-like_fold"/>
</dbReference>
<dbReference type="InterPro" id="IPR015943">
    <property type="entry name" value="WD40/YVTN_repeat-like_dom_sf"/>
</dbReference>
<evidence type="ECO:0000256" key="1">
    <source>
        <dbReference type="ARBA" id="ARBA00022553"/>
    </source>
</evidence>
<dbReference type="SUPFAM" id="SSF47384">
    <property type="entry name" value="Homodimeric domain of signal transducing histidine kinase"/>
    <property type="match status" value="1"/>
</dbReference>
<feature type="chain" id="PRO_5004507856" evidence="3">
    <location>
        <begin position="25"/>
        <end position="891"/>
    </location>
</feature>
<feature type="signal peptide" evidence="3">
    <location>
        <begin position="1"/>
        <end position="24"/>
    </location>
</feature>
<dbReference type="Gene3D" id="2.130.10.10">
    <property type="entry name" value="YVTN repeat-like/Quinoprotein amine dehydrogenase"/>
    <property type="match status" value="2"/>
</dbReference>
<keyword evidence="6" id="KW-1185">Reference proteome</keyword>
<dbReference type="PANTHER" id="PTHR43547:SF2">
    <property type="entry name" value="HYBRID SIGNAL TRANSDUCTION HISTIDINE KINASE C"/>
    <property type="match status" value="1"/>
</dbReference>
<dbReference type="SUPFAM" id="SSF63829">
    <property type="entry name" value="Calcium-dependent phosphotriesterase"/>
    <property type="match status" value="2"/>
</dbReference>
<name>S2DHR4_INDAL</name>
<dbReference type="InterPro" id="IPR011110">
    <property type="entry name" value="Reg_prop"/>
</dbReference>